<sequence length="1659" mass="182538">MSVPPEILALKQRLERQEMETKQVIERARAMSSSIRPKAAAPTPAMPSAAEAQRRDTVYPPGPVEASPSAPVASLPVETAPPPYSSTKGDSDTRPVSVLSAEYDTRDRRELDRDGSESGLDLRFEVVGRRDTPYSLNPQPLDTPPPPTAQHPSEMGRMEREQESLPQLDLGRDETPEAEGERALALEDMLPQIPLSHSVTEVETAGAREKARARLRAWRDQEKELEGQRSFARRVAAAKKKRERQLVRLTTIFHSLESEELALRHSLAAMSHEGQSISDAKAQQHLSVIGQLNQSLSRAEAEAGAIERSIAEGEHEEADLCLKIDQLISDLERESQEILASISTKERELVHAESRVTHSTNTRETLRQERQQAEASADQTLTKARAEREAERETLAEVERERGEREAQAEAVLGDATAKLGGVEAELQQGRDRLASLQQRLGQVVTRAPRPGPLSGPDAVVDADNGLSTHVLNGQPLPALPIRQDRDRSPAALSACVDAQKAEVLAQTEAVAERQAELSAKEAEREKVRAEEEEQTKRLDSLSSSGLVVHGKTETIIQRLRQGEDDIRTRLTHIDEEREVLEQERAERETEHAKEVDALKERLSSLGQSLEEAEGERETIGARLSLRHGISQLPDRLSTHIQKLTEKIQEVEAQVQSMDTLMAEQRQADEDKSNALSDEASQAAERLAELQAYQADSRRFFSLLDAQRPRKVGANQSLLHLLEHLVTVSEAFVIRRNAVTAVKQFLQQRRQPLSLPLSEDVCKEVLAGLRERQQELQRTEAEAQARLSHLSQTDSISEADLAKGAERVRKQVSYPLSIVERIMPVLAEWAPCSTYIDERGLTVPASVEEEVSNIEQSEGRIKQLQQGVLLEVRDAASNISNRQTQHVDRYSSVSTDPGVVLKSYQLHRDCIAQAAEAAQQLQRVEREAGAVAQTAGEREGLYQAKRQELNTWLQGASERLATAKTQQSDLSNKHTVPQVLSPSSSSAHGMGTASPASPTPSGTNAPLSLESLATMSLDALSDEEDGEGAPKDDLLSSLSRSQSRLEASGEGISMLPEAQLQDRMALTAVSEVVESLTSEAKGVQRELDLCQAGHEELVSILTHRINRLQRERDSLLQIWSGNGGSPSEAAPSSASASGSGLSWEHGTQSQLESDHVEAYVVAMLGRDGTPSGTEARADTPKHLSHSQSLSLPGGVSVKDTLRERERQTQETQETQERIAALKAHAEALDTEVAQLTQALEEAQTQLTKATRHLLLLELHLYVAEVAALEAGIEASDAAVSTLTSSLSLCQGAVAQARADLASAQRRGGAAVDNQRARERDAQTRERQAVDALERVREQYREREREADREGEALAKAHSDIEDSLSDCKQRLRTIEAQLLPLRHRGEGDGDLAMPASGPAASILASLGHTRSVIAVRRARLSDRLKERAEVVHQMEAEHSRYAALRTDLQLSFVDRFGKVKQAGLKRCRALLSHVRASEFALQEAARLMGELGDRDGVMVPGLPPLEQGQLDRLIAELDSLSDTGPEMLEDKGAERHYRREREERESAHGSMSPRDMHESYEARSRSHTPTLPLVRDSHVPSPTMRSHSQLSHSLSMSPRGERERAVEREREREEVPSHPVPRPLTPEAAAAQAVSTPLSQRILALIQGVMEDEGDEGVC</sequence>
<keyword evidence="4" id="KW-1185">Reference proteome</keyword>
<keyword evidence="1" id="KW-0175">Coiled coil</keyword>
<feature type="region of interest" description="Disordered" evidence="2">
    <location>
        <begin position="1520"/>
        <end position="1633"/>
    </location>
</feature>
<proteinExistence type="predicted"/>
<feature type="compositionally biased region" description="Basic and acidic residues" evidence="2">
    <location>
        <begin position="1314"/>
        <end position="1359"/>
    </location>
</feature>
<name>A0A9K3CVB2_9EUKA</name>
<feature type="region of interest" description="Disordered" evidence="2">
    <location>
        <begin position="1119"/>
        <end position="1149"/>
    </location>
</feature>
<feature type="compositionally biased region" description="Polar residues" evidence="2">
    <location>
        <begin position="994"/>
        <end position="1007"/>
    </location>
</feature>
<feature type="region of interest" description="Disordered" evidence="2">
    <location>
        <begin position="350"/>
        <end position="413"/>
    </location>
</feature>
<feature type="region of interest" description="Disordered" evidence="2">
    <location>
        <begin position="1021"/>
        <end position="1056"/>
    </location>
</feature>
<feature type="coiled-coil region" evidence="1">
    <location>
        <begin position="766"/>
        <end position="793"/>
    </location>
</feature>
<feature type="coiled-coil region" evidence="1">
    <location>
        <begin position="641"/>
        <end position="668"/>
    </location>
</feature>
<gene>
    <name evidence="3" type="ORF">KIPB_004604</name>
</gene>
<dbReference type="EMBL" id="BDIP01000994">
    <property type="protein sequence ID" value="GIQ83301.1"/>
    <property type="molecule type" value="Genomic_DNA"/>
</dbReference>
<evidence type="ECO:0000256" key="1">
    <source>
        <dbReference type="SAM" id="Coils"/>
    </source>
</evidence>
<comment type="caution">
    <text evidence="3">The sequence shown here is derived from an EMBL/GenBank/DDBJ whole genome shotgun (WGS) entry which is preliminary data.</text>
</comment>
<feature type="compositionally biased region" description="Low complexity" evidence="2">
    <location>
        <begin position="1586"/>
        <end position="1598"/>
    </location>
</feature>
<feature type="compositionally biased region" description="Polar residues" evidence="2">
    <location>
        <begin position="963"/>
        <end position="987"/>
    </location>
</feature>
<feature type="region of interest" description="Disordered" evidence="2">
    <location>
        <begin position="963"/>
        <end position="1007"/>
    </location>
</feature>
<feature type="region of interest" description="Disordered" evidence="2">
    <location>
        <begin position="1166"/>
        <end position="1198"/>
    </location>
</feature>
<feature type="region of interest" description="Disordered" evidence="2">
    <location>
        <begin position="516"/>
        <end position="545"/>
    </location>
</feature>
<evidence type="ECO:0000256" key="2">
    <source>
        <dbReference type="SAM" id="MobiDB-lite"/>
    </source>
</evidence>
<dbReference type="Proteomes" id="UP000265618">
    <property type="component" value="Unassembled WGS sequence"/>
</dbReference>
<evidence type="ECO:0000313" key="3">
    <source>
        <dbReference type="EMBL" id="GIQ83301.1"/>
    </source>
</evidence>
<dbReference type="PANTHER" id="PTHR23159:SF31">
    <property type="entry name" value="CENTROSOME-ASSOCIATED PROTEIN CEP250 ISOFORM X1"/>
    <property type="match status" value="1"/>
</dbReference>
<feature type="compositionally biased region" description="Basic and acidic residues" evidence="2">
    <location>
        <begin position="170"/>
        <end position="180"/>
    </location>
</feature>
<dbReference type="PANTHER" id="PTHR23159">
    <property type="entry name" value="CENTROSOMAL PROTEIN 2"/>
    <property type="match status" value="1"/>
</dbReference>
<protein>
    <submittedName>
        <fullName evidence="3">Uncharacterized protein</fullName>
    </submittedName>
</protein>
<feature type="compositionally biased region" description="Basic and acidic residues" evidence="2">
    <location>
        <begin position="154"/>
        <end position="163"/>
    </location>
</feature>
<feature type="compositionally biased region" description="Low complexity" evidence="2">
    <location>
        <begin position="1125"/>
        <end position="1142"/>
    </location>
</feature>
<feature type="compositionally biased region" description="Polar residues" evidence="2">
    <location>
        <begin position="373"/>
        <end position="382"/>
    </location>
</feature>
<feature type="compositionally biased region" description="Low complexity" evidence="2">
    <location>
        <begin position="37"/>
        <end position="51"/>
    </location>
</feature>
<feature type="region of interest" description="Disordered" evidence="2">
    <location>
        <begin position="25"/>
        <end position="180"/>
    </location>
</feature>
<evidence type="ECO:0000313" key="4">
    <source>
        <dbReference type="Proteomes" id="UP000265618"/>
    </source>
</evidence>
<feature type="compositionally biased region" description="Basic and acidic residues" evidence="2">
    <location>
        <begin position="516"/>
        <end position="540"/>
    </location>
</feature>
<feature type="compositionally biased region" description="Low complexity" evidence="2">
    <location>
        <begin position="1035"/>
        <end position="1045"/>
    </location>
</feature>
<feature type="compositionally biased region" description="Basic and acidic residues" evidence="2">
    <location>
        <begin position="103"/>
        <end position="132"/>
    </location>
</feature>
<feature type="region of interest" description="Disordered" evidence="2">
    <location>
        <begin position="1305"/>
        <end position="1359"/>
    </location>
</feature>
<feature type="coiled-coil region" evidence="1">
    <location>
        <begin position="571"/>
        <end position="616"/>
    </location>
</feature>
<feature type="compositionally biased region" description="Basic and acidic residues" evidence="2">
    <location>
        <begin position="1554"/>
        <end position="1564"/>
    </location>
</feature>
<feature type="compositionally biased region" description="Basic and acidic residues" evidence="2">
    <location>
        <begin position="1528"/>
        <end position="1547"/>
    </location>
</feature>
<feature type="compositionally biased region" description="Basic and acidic residues" evidence="2">
    <location>
        <begin position="384"/>
        <end position="408"/>
    </location>
</feature>
<feature type="compositionally biased region" description="Basic and acidic residues" evidence="2">
    <location>
        <begin position="1599"/>
        <end position="1616"/>
    </location>
</feature>
<accession>A0A9K3CVB2</accession>
<reference evidence="3 4" key="1">
    <citation type="journal article" date="2018" name="PLoS ONE">
        <title>The draft genome of Kipferlia bialata reveals reductive genome evolution in fornicate parasites.</title>
        <authorList>
            <person name="Tanifuji G."/>
            <person name="Takabayashi S."/>
            <person name="Kume K."/>
            <person name="Takagi M."/>
            <person name="Nakayama T."/>
            <person name="Kamikawa R."/>
            <person name="Inagaki Y."/>
            <person name="Hashimoto T."/>
        </authorList>
    </citation>
    <scope>NUCLEOTIDE SEQUENCE [LARGE SCALE GENOMIC DNA]</scope>
    <source>
        <strain evidence="3">NY0173</strain>
    </source>
</reference>
<organism evidence="3 4">
    <name type="scientific">Kipferlia bialata</name>
    <dbReference type="NCBI Taxonomy" id="797122"/>
    <lineage>
        <taxon>Eukaryota</taxon>
        <taxon>Metamonada</taxon>
        <taxon>Carpediemonas-like organisms</taxon>
        <taxon>Kipferlia</taxon>
    </lineage>
</organism>
<feature type="coiled-coil region" evidence="1">
    <location>
        <begin position="907"/>
        <end position="934"/>
    </location>
</feature>